<sequence length="1217" mass="142431">MYSTTVIVSNITLDTYKELYSKHRKTLLCSCSTITIRYENFISNNITNHPICSSIFIKPEWIFALYFKEASQYGVWDFRTTAYSQFKLLSSFCSFSKEIISQIQNEINNNELITLYLLSLQQFQTEVNERTEYFKNSSTSRMITFLNYLKNTNNKHYFVSALNTNLVVQTGYYEQNDDRYFKAREVKYGDAEDGMTCNEDSLVTRVVLNPLPYQSIPYSIRHQIKPLPNSIIVNGFFTGCTPLEALLQSKLDCLYEVKCLQLLVNYFPKLTEINFNPNNSVLFSDDRDKTVNEYLNNLFITNWSIQANYINYFHMCSPSKCTYSTIERTEIVYIITLFISLYGGLIIILRLIASFFIDIIVKCKTYSKKRNETLSREQRINKFKIVQTMKTLNLFKNVNHRTEQSIKHQKLITRVYLILLFGSICAVCLFTSLENTLRLITKTDISMTSYISLEVLYSDTLQCPCSNKTIPYGNFLSLTPRLHQICSSRFVFAGWITLLRNGFILYDTHDWRSYAYLQFQFLSDFCDLASKTIDDAVVRYLSQLFIASSVLNETKFNEQINTNLDQFYQSITYNFAFMTDVLRLLIQIDQLYAKSFKLLFGQNHDINLVNDVITDKRNLAKPVKLYFLLNEMEEINSTTIKCTCAINPYCQIPAVIYDTDYFTHQRSIHYMPGWNRQCLAIDSTLSSSFQCLYEDLDCFPFFLTSLSKFLQNDHLENYLPFDFGPMTYNSTMTRFSSHANISKLFKEIMIEKWNSSVSYQSFYKSCAPNYCTYSLPMRRHNFLQVIITLISVIGGIIFSLRFVTPYLITLFLKLLIKLKKNSQQQQRNEVHQSCFNRIQILMQKTTKLFSTTLTELNIFSSRDFDNNTDQMTAKKYGQWATRLYILLFLSSITILIFYTIIQPRNVTKAFYQPLFSFYEKLQKIYLNELKCSCTRIASKYKEFVEITPIFHPICSSQFVSKEWYNNITNNLSFNLSIYSQNDYRRFLPSHLQYLQGLCQLSKESVQNTINEFLISILITVELLTEEQFRHRIATLIKQNQLKISFLLNRFLFIIQTVNHGNAFMTTYQTNFQYISLMNSNHPSYAYTEAMIYDKNCSCGLYSNCTTQAIFIENSTRNSIQGLKMGCLPSESFQLSTLECFYNQTCLNLIHQYTNTENISISLSTNFSSFLPNTTINELINHSFTEKWLRNISYSSYYNQCLPSLCSFTDSEKFNIQY</sequence>
<evidence type="ECO:0000313" key="3">
    <source>
        <dbReference type="Proteomes" id="UP000663828"/>
    </source>
</evidence>
<feature type="transmembrane region" description="Helical" evidence="1">
    <location>
        <begin position="331"/>
        <end position="361"/>
    </location>
</feature>
<feature type="transmembrane region" description="Helical" evidence="1">
    <location>
        <begin position="782"/>
        <end position="812"/>
    </location>
</feature>
<feature type="transmembrane region" description="Helical" evidence="1">
    <location>
        <begin position="883"/>
        <end position="901"/>
    </location>
</feature>
<reference evidence="2" key="1">
    <citation type="submission" date="2021-02" db="EMBL/GenBank/DDBJ databases">
        <authorList>
            <person name="Nowell W R."/>
        </authorList>
    </citation>
    <scope>NUCLEOTIDE SEQUENCE</scope>
</reference>
<gene>
    <name evidence="2" type="ORF">XAT740_LOCUS48512</name>
</gene>
<dbReference type="AlphaFoldDB" id="A0A816B802"/>
<dbReference type="EMBL" id="CAJNOR010006970">
    <property type="protein sequence ID" value="CAF1607909.1"/>
    <property type="molecule type" value="Genomic_DNA"/>
</dbReference>
<protein>
    <submittedName>
        <fullName evidence="2">Uncharacterized protein</fullName>
    </submittedName>
</protein>
<feature type="transmembrane region" description="Helical" evidence="1">
    <location>
        <begin position="411"/>
        <end position="433"/>
    </location>
</feature>
<name>A0A816B802_ADIRI</name>
<proteinExistence type="predicted"/>
<keyword evidence="1" id="KW-0472">Membrane</keyword>
<evidence type="ECO:0000256" key="1">
    <source>
        <dbReference type="SAM" id="Phobius"/>
    </source>
</evidence>
<evidence type="ECO:0000313" key="2">
    <source>
        <dbReference type="EMBL" id="CAF1607909.1"/>
    </source>
</evidence>
<keyword evidence="3" id="KW-1185">Reference proteome</keyword>
<comment type="caution">
    <text evidence="2">The sequence shown here is derived from an EMBL/GenBank/DDBJ whole genome shotgun (WGS) entry which is preliminary data.</text>
</comment>
<keyword evidence="1" id="KW-1133">Transmembrane helix</keyword>
<accession>A0A816B802</accession>
<organism evidence="2 3">
    <name type="scientific">Adineta ricciae</name>
    <name type="common">Rotifer</name>
    <dbReference type="NCBI Taxonomy" id="249248"/>
    <lineage>
        <taxon>Eukaryota</taxon>
        <taxon>Metazoa</taxon>
        <taxon>Spiralia</taxon>
        <taxon>Gnathifera</taxon>
        <taxon>Rotifera</taxon>
        <taxon>Eurotatoria</taxon>
        <taxon>Bdelloidea</taxon>
        <taxon>Adinetida</taxon>
        <taxon>Adinetidae</taxon>
        <taxon>Adineta</taxon>
    </lineage>
</organism>
<feature type="non-terminal residue" evidence="2">
    <location>
        <position position="1217"/>
    </location>
</feature>
<dbReference type="Proteomes" id="UP000663828">
    <property type="component" value="Unassembled WGS sequence"/>
</dbReference>
<keyword evidence="1" id="KW-0812">Transmembrane</keyword>